<sequence length="39" mass="5023">MYFRLFNAKNGNVYIQYDLLEVIYHGWWSLWQRYLNLFF</sequence>
<evidence type="ECO:0000313" key="1">
    <source>
        <dbReference type="EMBL" id="JAH17482.1"/>
    </source>
</evidence>
<organism evidence="1">
    <name type="scientific">Anguilla anguilla</name>
    <name type="common">European freshwater eel</name>
    <name type="synonym">Muraena anguilla</name>
    <dbReference type="NCBI Taxonomy" id="7936"/>
    <lineage>
        <taxon>Eukaryota</taxon>
        <taxon>Metazoa</taxon>
        <taxon>Chordata</taxon>
        <taxon>Craniata</taxon>
        <taxon>Vertebrata</taxon>
        <taxon>Euteleostomi</taxon>
        <taxon>Actinopterygii</taxon>
        <taxon>Neopterygii</taxon>
        <taxon>Teleostei</taxon>
        <taxon>Anguilliformes</taxon>
        <taxon>Anguillidae</taxon>
        <taxon>Anguilla</taxon>
    </lineage>
</organism>
<name>A0A0E9QLW2_ANGAN</name>
<accession>A0A0E9QLW2</accession>
<reference evidence="1" key="1">
    <citation type="submission" date="2014-11" db="EMBL/GenBank/DDBJ databases">
        <authorList>
            <person name="Amaro Gonzalez C."/>
        </authorList>
    </citation>
    <scope>NUCLEOTIDE SEQUENCE</scope>
</reference>
<dbReference type="AlphaFoldDB" id="A0A0E9QLW2"/>
<reference evidence="1" key="2">
    <citation type="journal article" date="2015" name="Fish Shellfish Immunol.">
        <title>Early steps in the European eel (Anguilla anguilla)-Vibrio vulnificus interaction in the gills: Role of the RtxA13 toxin.</title>
        <authorList>
            <person name="Callol A."/>
            <person name="Pajuelo D."/>
            <person name="Ebbesson L."/>
            <person name="Teles M."/>
            <person name="MacKenzie S."/>
            <person name="Amaro C."/>
        </authorList>
    </citation>
    <scope>NUCLEOTIDE SEQUENCE</scope>
</reference>
<protein>
    <submittedName>
        <fullName evidence="1">Uncharacterized protein</fullName>
    </submittedName>
</protein>
<proteinExistence type="predicted"/>
<dbReference type="EMBL" id="GBXM01091095">
    <property type="protein sequence ID" value="JAH17482.1"/>
    <property type="molecule type" value="Transcribed_RNA"/>
</dbReference>